<proteinExistence type="predicted"/>
<dbReference type="Pfam" id="PF00931">
    <property type="entry name" value="NB-ARC"/>
    <property type="match status" value="1"/>
</dbReference>
<dbReference type="GO" id="GO:0043531">
    <property type="term" value="F:ADP binding"/>
    <property type="evidence" value="ECO:0007669"/>
    <property type="project" value="InterPro"/>
</dbReference>
<gene>
    <name evidence="4" type="primary">LOC111018788</name>
</gene>
<dbReference type="GO" id="GO:0006952">
    <property type="term" value="P:defense response"/>
    <property type="evidence" value="ECO:0007669"/>
    <property type="project" value="UniProtKB-KW"/>
</dbReference>
<keyword evidence="3" id="KW-1185">Reference proteome</keyword>
<dbReference type="InterPro" id="IPR027417">
    <property type="entry name" value="P-loop_NTPase"/>
</dbReference>
<dbReference type="PRINTS" id="PR00364">
    <property type="entry name" value="DISEASERSIST"/>
</dbReference>
<evidence type="ECO:0000256" key="1">
    <source>
        <dbReference type="ARBA" id="ARBA00022821"/>
    </source>
</evidence>
<evidence type="ECO:0000259" key="2">
    <source>
        <dbReference type="Pfam" id="PF00931"/>
    </source>
</evidence>
<dbReference type="RefSeq" id="XP_022150722.1">
    <property type="nucleotide sequence ID" value="XM_022295030.1"/>
</dbReference>
<dbReference type="InterPro" id="IPR050905">
    <property type="entry name" value="Plant_NBS-LRR"/>
</dbReference>
<dbReference type="SUPFAM" id="SSF52540">
    <property type="entry name" value="P-loop containing nucleoside triphosphate hydrolases"/>
    <property type="match status" value="1"/>
</dbReference>
<dbReference type="Proteomes" id="UP000504603">
    <property type="component" value="Unplaced"/>
</dbReference>
<evidence type="ECO:0000313" key="3">
    <source>
        <dbReference type="Proteomes" id="UP000504603"/>
    </source>
</evidence>
<reference evidence="4" key="1">
    <citation type="submission" date="2025-08" db="UniProtKB">
        <authorList>
            <consortium name="RefSeq"/>
        </authorList>
    </citation>
    <scope>IDENTIFICATION</scope>
    <source>
        <strain evidence="4">OHB3-1</strain>
    </source>
</reference>
<dbReference type="OrthoDB" id="1898799at2759"/>
<dbReference type="KEGG" id="mcha:111018788"/>
<sequence>MEILSSIIGKFVELTVEPIVRELCYPCMMSRNIEKLKNQVEMLKETRDSVRHMVDAATRNVEDIKPAVLKWLGEVDDIIKKSEEVVNASQQVRLCSNLVQRHKLSKKAKKMAEELRGMKEEAGSFNNGVSYNAHVPLENPWTKIPDFLYFESRKWTMKQITDALSDNNVNMIGVYGMGGVGKTMLVKEISKTVMEKKLLAQVITLTVSQTQDLKNIQGQIANTLDLKFDQETVLGRALKLHKRLKMENNILIVFDDIWEHIDLETIGIPLVADHTGCKLLFTCRDKHVLSNEMCINKIFEIEVLGEDES</sequence>
<name>A0A6J1DBH9_MOMCH</name>
<accession>A0A6J1DBH9</accession>
<dbReference type="InterPro" id="IPR002182">
    <property type="entry name" value="NB-ARC"/>
</dbReference>
<feature type="domain" description="NB-ARC" evidence="2">
    <location>
        <begin position="156"/>
        <end position="309"/>
    </location>
</feature>
<organism evidence="3 4">
    <name type="scientific">Momordica charantia</name>
    <name type="common">Bitter gourd</name>
    <name type="synonym">Balsam pear</name>
    <dbReference type="NCBI Taxonomy" id="3673"/>
    <lineage>
        <taxon>Eukaryota</taxon>
        <taxon>Viridiplantae</taxon>
        <taxon>Streptophyta</taxon>
        <taxon>Embryophyta</taxon>
        <taxon>Tracheophyta</taxon>
        <taxon>Spermatophyta</taxon>
        <taxon>Magnoliopsida</taxon>
        <taxon>eudicotyledons</taxon>
        <taxon>Gunneridae</taxon>
        <taxon>Pentapetalae</taxon>
        <taxon>rosids</taxon>
        <taxon>fabids</taxon>
        <taxon>Cucurbitales</taxon>
        <taxon>Cucurbitaceae</taxon>
        <taxon>Momordiceae</taxon>
        <taxon>Momordica</taxon>
    </lineage>
</organism>
<dbReference type="GeneID" id="111018788"/>
<protein>
    <submittedName>
        <fullName evidence="4">Probable disease resistance protein At1g12280</fullName>
    </submittedName>
</protein>
<dbReference type="AlphaFoldDB" id="A0A6J1DBH9"/>
<evidence type="ECO:0000313" key="4">
    <source>
        <dbReference type="RefSeq" id="XP_022150722.1"/>
    </source>
</evidence>
<dbReference type="PANTHER" id="PTHR33463">
    <property type="entry name" value="NB-ARC DOMAIN-CONTAINING PROTEIN-RELATED"/>
    <property type="match status" value="1"/>
</dbReference>
<dbReference type="Gene3D" id="3.40.50.300">
    <property type="entry name" value="P-loop containing nucleotide triphosphate hydrolases"/>
    <property type="match status" value="1"/>
</dbReference>
<dbReference type="PANTHER" id="PTHR33463:SF203">
    <property type="entry name" value="AAA+ ATPASE DOMAIN-CONTAINING PROTEIN"/>
    <property type="match status" value="1"/>
</dbReference>
<dbReference type="FunFam" id="3.40.50.300:FF:001091">
    <property type="entry name" value="Probable disease resistance protein At1g61300"/>
    <property type="match status" value="1"/>
</dbReference>
<keyword evidence="1" id="KW-0611">Plant defense</keyword>